<dbReference type="GO" id="GO:0004557">
    <property type="term" value="F:alpha-galactosidase activity"/>
    <property type="evidence" value="ECO:0007669"/>
    <property type="project" value="UniProtKB-EC"/>
</dbReference>
<sequence precursor="true">MILMSNTRPRHWLLLAWLLATTAPLLAAQPLVVSSPNGALRATFELRDGAPHYSLTNNGRELIHASPMGFELADGVSLARGFEIVDHATSEANETWTQPWGQRREVRDHHHELRLRLKQPGPEGLSLSIVFRAFDDGVAFRYEAPLQPAIDEFVITEEKTRFELAGDWSAWWVPALEDNRYEYVYENTPVSELETVHTPLTCKADDNTYVAFHEAALVDFSSMTLQNDGGHTLRAKLVPWSDGVKVRGKGPLRSPWRTIQVASSPAGLADSNLILNLNEPCALDDTSWIRPGKYVGVWWEMHLDTATWGSGERHGATTENTRRYIDFAAENGFDGVLVEGWNKGWDDNWMENGDRFSFTEPYPDFDLEGLARYARERGVTLVGHHETAGGIPNYERQLEDAFALYERLGVKAVKTGYVDFGSNVERRDESGAEQGEWHHGQYMVRHHQRVAEVAAKHHVMVVAHEPIKDTGLRRTWPHLMSREGARGQEYNAWSGEYRNPPSHVTVLPFTRMLSGPMDYTPGVFDIKLTSGNRTGEQIPGTLAKELALYVVIYSPLQMACDLPENYASHPDAFRFIREVAVDWEQSHTLQGVIGDYAVVARKERGGDEWFLGAVTDEQARELQAELSFLEADRAYEAHIYRDADDADWRDNPTAYTVERRRVDAGTTLTLRLAPGGGQAIRFAPLDPQPRTVLNPAD</sequence>
<reference evidence="5 6" key="1">
    <citation type="submission" date="2019-02" db="EMBL/GenBank/DDBJ databases">
        <title>Deep-cultivation of Planctomycetes and their phenomic and genomic characterization uncovers novel biology.</title>
        <authorList>
            <person name="Wiegand S."/>
            <person name="Jogler M."/>
            <person name="Boedeker C."/>
            <person name="Pinto D."/>
            <person name="Vollmers J."/>
            <person name="Rivas-Marin E."/>
            <person name="Kohn T."/>
            <person name="Peeters S.H."/>
            <person name="Heuer A."/>
            <person name="Rast P."/>
            <person name="Oberbeckmann S."/>
            <person name="Bunk B."/>
            <person name="Jeske O."/>
            <person name="Meyerdierks A."/>
            <person name="Storesund J.E."/>
            <person name="Kallscheuer N."/>
            <person name="Luecker S."/>
            <person name="Lage O.M."/>
            <person name="Pohl T."/>
            <person name="Merkel B.J."/>
            <person name="Hornburger P."/>
            <person name="Mueller R.-W."/>
            <person name="Bruemmer F."/>
            <person name="Labrenz M."/>
            <person name="Spormann A.M."/>
            <person name="Op Den Camp H."/>
            <person name="Overmann J."/>
            <person name="Amann R."/>
            <person name="Jetten M.S.M."/>
            <person name="Mascher T."/>
            <person name="Medema M.H."/>
            <person name="Devos D.P."/>
            <person name="Kaster A.-K."/>
            <person name="Ovreas L."/>
            <person name="Rohde M."/>
            <person name="Galperin M.Y."/>
            <person name="Jogler C."/>
        </authorList>
    </citation>
    <scope>NUCLEOTIDE SEQUENCE [LARGE SCALE GENOMIC DNA]</scope>
    <source>
        <strain evidence="5 6">Mal64</strain>
    </source>
</reference>
<evidence type="ECO:0000313" key="6">
    <source>
        <dbReference type="Proteomes" id="UP000315440"/>
    </source>
</evidence>
<evidence type="ECO:0000259" key="2">
    <source>
        <dbReference type="Pfam" id="PF10566"/>
    </source>
</evidence>
<dbReference type="SUPFAM" id="SSF51445">
    <property type="entry name" value="(Trans)glycosidases"/>
    <property type="match status" value="1"/>
</dbReference>
<accession>A0A5C5ZJN4</accession>
<dbReference type="InterPro" id="IPR017853">
    <property type="entry name" value="GH"/>
</dbReference>
<keyword evidence="5" id="KW-0378">Hydrolase</keyword>
<gene>
    <name evidence="5" type="ORF">Mal64_34820</name>
</gene>
<evidence type="ECO:0000256" key="1">
    <source>
        <dbReference type="SAM" id="SignalP"/>
    </source>
</evidence>
<dbReference type="Proteomes" id="UP000315440">
    <property type="component" value="Unassembled WGS sequence"/>
</dbReference>
<dbReference type="EC" id="3.2.1.22" evidence="5"/>
<dbReference type="Gene3D" id="2.70.98.10">
    <property type="match status" value="1"/>
</dbReference>
<dbReference type="InterPro" id="IPR014718">
    <property type="entry name" value="GH-type_carb-bd"/>
</dbReference>
<dbReference type="InterPro" id="IPR013785">
    <property type="entry name" value="Aldolase_TIM"/>
</dbReference>
<protein>
    <submittedName>
        <fullName evidence="5">Retaining alpha-galactosidase</fullName>
        <ecNumber evidence="5">3.2.1.22</ecNumber>
    </submittedName>
</protein>
<dbReference type="InterPro" id="IPR029486">
    <property type="entry name" value="GH97_N"/>
</dbReference>
<dbReference type="AlphaFoldDB" id="A0A5C5ZJN4"/>
<keyword evidence="1" id="KW-0732">Signal</keyword>
<feature type="chain" id="PRO_5022912203" evidence="1">
    <location>
        <begin position="28"/>
        <end position="697"/>
    </location>
</feature>
<evidence type="ECO:0000259" key="3">
    <source>
        <dbReference type="Pfam" id="PF14508"/>
    </source>
</evidence>
<dbReference type="InterPro" id="IPR019563">
    <property type="entry name" value="GH97_catalytic"/>
</dbReference>
<dbReference type="PANTHER" id="PTHR35803:SF1">
    <property type="entry name" value="GLUCAN 1,4-ALPHA-GLUCOSIDASE SUSB"/>
    <property type="match status" value="1"/>
</dbReference>
<keyword evidence="6" id="KW-1185">Reference proteome</keyword>
<dbReference type="EMBL" id="SJPQ01000004">
    <property type="protein sequence ID" value="TWT86653.1"/>
    <property type="molecule type" value="Genomic_DNA"/>
</dbReference>
<name>A0A5C5ZJN4_9BACT</name>
<dbReference type="Pfam" id="PF14509">
    <property type="entry name" value="GH97_C"/>
    <property type="match status" value="1"/>
</dbReference>
<dbReference type="GO" id="GO:0030246">
    <property type="term" value="F:carbohydrate binding"/>
    <property type="evidence" value="ECO:0007669"/>
    <property type="project" value="InterPro"/>
</dbReference>
<dbReference type="PANTHER" id="PTHR35803">
    <property type="entry name" value="GLUCAN 1,4-ALPHA-GLUCOSIDASE SUSB-RELATED"/>
    <property type="match status" value="1"/>
</dbReference>
<dbReference type="Pfam" id="PF10566">
    <property type="entry name" value="Glyco_hydro_97"/>
    <property type="match status" value="1"/>
</dbReference>
<feature type="domain" description="Glycosyl-hydrolase 97 N-terminal" evidence="3">
    <location>
        <begin position="33"/>
        <end position="280"/>
    </location>
</feature>
<feature type="domain" description="Glycosyl-hydrolase 97 catalytic" evidence="2">
    <location>
        <begin position="298"/>
        <end position="485"/>
    </location>
</feature>
<evidence type="ECO:0000313" key="5">
    <source>
        <dbReference type="EMBL" id="TWT86653.1"/>
    </source>
</evidence>
<keyword evidence="5" id="KW-0326">Glycosidase</keyword>
<dbReference type="Pfam" id="PF14508">
    <property type="entry name" value="GH97_N"/>
    <property type="match status" value="1"/>
</dbReference>
<comment type="caution">
    <text evidence="5">The sequence shown here is derived from an EMBL/GenBank/DDBJ whole genome shotgun (WGS) entry which is preliminary data.</text>
</comment>
<dbReference type="InterPro" id="IPR029483">
    <property type="entry name" value="GH97_C"/>
</dbReference>
<organism evidence="5 6">
    <name type="scientific">Pseudobythopirellula maris</name>
    <dbReference type="NCBI Taxonomy" id="2527991"/>
    <lineage>
        <taxon>Bacteria</taxon>
        <taxon>Pseudomonadati</taxon>
        <taxon>Planctomycetota</taxon>
        <taxon>Planctomycetia</taxon>
        <taxon>Pirellulales</taxon>
        <taxon>Lacipirellulaceae</taxon>
        <taxon>Pseudobythopirellula</taxon>
    </lineage>
</organism>
<dbReference type="Gene3D" id="3.20.20.70">
    <property type="entry name" value="Aldolase class I"/>
    <property type="match status" value="1"/>
</dbReference>
<proteinExistence type="predicted"/>
<evidence type="ECO:0000259" key="4">
    <source>
        <dbReference type="Pfam" id="PF14509"/>
    </source>
</evidence>
<dbReference type="InterPro" id="IPR052720">
    <property type="entry name" value="Glycosyl_hydrolase_97"/>
</dbReference>
<feature type="domain" description="Glycosyl-hydrolase 97 C-terminal oligomerisation" evidence="4">
    <location>
        <begin position="582"/>
        <end position="682"/>
    </location>
</feature>
<feature type="signal peptide" evidence="1">
    <location>
        <begin position="1"/>
        <end position="27"/>
    </location>
</feature>